<dbReference type="PANTHER" id="PTHR13438:SF2">
    <property type="entry name" value="AMINOACYL TRNA SYNTHASE COMPLEX-INTERACTING MULTIFUNCTIONAL PROTEIN 2"/>
    <property type="match status" value="1"/>
</dbReference>
<dbReference type="InterPro" id="IPR004046">
    <property type="entry name" value="GST_C"/>
</dbReference>
<sequence length="319" mass="35348">MFKLDPFYNFEEKGVDLPNCMFKMDKVIGSMEVLLPGQNGSDELSKLQALEQRQRRILEELSKMESQVESLETKFGVQPANQSANQSASQSVNQSANTYETKTPERVKGPAVVGDVIHDVVIYANPASPPYSLIYLYKSLQMQYSCRTAIHIHSSVKSVPDKLMNCLGNGVRIERPKAQIALTLIWKDVTHGPQLRVSPSSQTPINGESNIARYLARLLQPSYEEDLHLACLADHWLDLASFSLIGGNSKERAAAVRSLNAHLGKKSWLVGDEASFVDAVVYSALSQTGQRSGATGNVQNWLKACESQDRFEQITLFAD</sequence>
<evidence type="ECO:0000259" key="9">
    <source>
        <dbReference type="Pfam" id="PF18569"/>
    </source>
</evidence>
<evidence type="ECO:0000256" key="5">
    <source>
        <dbReference type="ARBA" id="ARBA00023242"/>
    </source>
</evidence>
<comment type="subcellular location">
    <subcellularLocation>
        <location evidence="2">Cytoplasm</location>
        <location evidence="2">Cytosol</location>
    </subcellularLocation>
    <subcellularLocation>
        <location evidence="1">Nucleus</location>
    </subcellularLocation>
</comment>
<evidence type="ECO:0000313" key="10">
    <source>
        <dbReference type="EMBL" id="KAJ8037763.1"/>
    </source>
</evidence>
<feature type="domain" description="Glutathione S-transferase C-terminal" evidence="8">
    <location>
        <begin position="250"/>
        <end position="308"/>
    </location>
</feature>
<evidence type="ECO:0000256" key="7">
    <source>
        <dbReference type="SAM" id="MobiDB-lite"/>
    </source>
</evidence>
<feature type="domain" description="AIMP2 thioredoxin-like" evidence="9">
    <location>
        <begin position="116"/>
        <end position="205"/>
    </location>
</feature>
<proteinExistence type="predicted"/>
<keyword evidence="5" id="KW-0539">Nucleus</keyword>
<keyword evidence="6" id="KW-0175">Coiled coil</keyword>
<dbReference type="EMBL" id="JAIZAY010000008">
    <property type="protein sequence ID" value="KAJ8037763.1"/>
    <property type="molecule type" value="Genomic_DNA"/>
</dbReference>
<evidence type="ECO:0000256" key="4">
    <source>
        <dbReference type="ARBA" id="ARBA00022917"/>
    </source>
</evidence>
<protein>
    <submittedName>
        <fullName evidence="10">Aminoacyl tRNA synthase complex-interacting multifunctional protein 2</fullName>
    </submittedName>
</protein>
<name>A0A9Q1C3X6_HOLLE</name>
<dbReference type="OrthoDB" id="2309723at2759"/>
<dbReference type="InterPro" id="IPR042360">
    <property type="entry name" value="AIMP2"/>
</dbReference>
<dbReference type="SUPFAM" id="SSF47616">
    <property type="entry name" value="GST C-terminal domain-like"/>
    <property type="match status" value="1"/>
</dbReference>
<evidence type="ECO:0000313" key="11">
    <source>
        <dbReference type="Proteomes" id="UP001152320"/>
    </source>
</evidence>
<evidence type="ECO:0000256" key="2">
    <source>
        <dbReference type="ARBA" id="ARBA00004514"/>
    </source>
</evidence>
<feature type="compositionally biased region" description="Low complexity" evidence="7">
    <location>
        <begin position="80"/>
        <end position="97"/>
    </location>
</feature>
<dbReference type="Gene3D" id="1.20.1050.130">
    <property type="match status" value="1"/>
</dbReference>
<evidence type="ECO:0000256" key="1">
    <source>
        <dbReference type="ARBA" id="ARBA00004123"/>
    </source>
</evidence>
<reference evidence="10" key="1">
    <citation type="submission" date="2021-10" db="EMBL/GenBank/DDBJ databases">
        <title>Tropical sea cucumber genome reveals ecological adaptation and Cuvierian tubules defense mechanism.</title>
        <authorList>
            <person name="Chen T."/>
        </authorList>
    </citation>
    <scope>NUCLEOTIDE SEQUENCE</scope>
    <source>
        <strain evidence="10">Nanhai2018</strain>
        <tissue evidence="10">Muscle</tissue>
    </source>
</reference>
<comment type="caution">
    <text evidence="10">The sequence shown here is derived from an EMBL/GenBank/DDBJ whole genome shotgun (WGS) entry which is preliminary data.</text>
</comment>
<evidence type="ECO:0000256" key="6">
    <source>
        <dbReference type="SAM" id="Coils"/>
    </source>
</evidence>
<keyword evidence="3" id="KW-0963">Cytoplasm</keyword>
<feature type="coiled-coil region" evidence="6">
    <location>
        <begin position="47"/>
        <end position="74"/>
    </location>
</feature>
<dbReference type="GO" id="GO:0006412">
    <property type="term" value="P:translation"/>
    <property type="evidence" value="ECO:0007669"/>
    <property type="project" value="UniProtKB-KW"/>
</dbReference>
<evidence type="ECO:0000256" key="3">
    <source>
        <dbReference type="ARBA" id="ARBA00022490"/>
    </source>
</evidence>
<dbReference type="Pfam" id="PF00043">
    <property type="entry name" value="GST_C"/>
    <property type="match status" value="1"/>
</dbReference>
<keyword evidence="4" id="KW-0648">Protein biosynthesis</keyword>
<dbReference type="PANTHER" id="PTHR13438">
    <property type="entry name" value="AMINOACYL TRNA SYNTHASE COMPLEX-INTERACTING MULTIFUNCTIONAL PROTEIN"/>
    <property type="match status" value="1"/>
</dbReference>
<dbReference type="Proteomes" id="UP001152320">
    <property type="component" value="Chromosome 8"/>
</dbReference>
<evidence type="ECO:0000259" key="8">
    <source>
        <dbReference type="Pfam" id="PF00043"/>
    </source>
</evidence>
<dbReference type="GO" id="GO:0017101">
    <property type="term" value="C:aminoacyl-tRNA synthetase multienzyme complex"/>
    <property type="evidence" value="ECO:0007669"/>
    <property type="project" value="InterPro"/>
</dbReference>
<feature type="region of interest" description="Disordered" evidence="7">
    <location>
        <begin position="77"/>
        <end position="103"/>
    </location>
</feature>
<dbReference type="InterPro" id="IPR041503">
    <property type="entry name" value="AIMP2_thioredoxin"/>
</dbReference>
<organism evidence="10 11">
    <name type="scientific">Holothuria leucospilota</name>
    <name type="common">Black long sea cucumber</name>
    <name type="synonym">Mertensiothuria leucospilota</name>
    <dbReference type="NCBI Taxonomy" id="206669"/>
    <lineage>
        <taxon>Eukaryota</taxon>
        <taxon>Metazoa</taxon>
        <taxon>Echinodermata</taxon>
        <taxon>Eleutherozoa</taxon>
        <taxon>Echinozoa</taxon>
        <taxon>Holothuroidea</taxon>
        <taxon>Aspidochirotacea</taxon>
        <taxon>Aspidochirotida</taxon>
        <taxon>Holothuriidae</taxon>
        <taxon>Holothuria</taxon>
    </lineage>
</organism>
<accession>A0A9Q1C3X6</accession>
<dbReference type="AlphaFoldDB" id="A0A9Q1C3X6"/>
<gene>
    <name evidence="10" type="ORF">HOLleu_18658</name>
</gene>
<dbReference type="InterPro" id="IPR036282">
    <property type="entry name" value="Glutathione-S-Trfase_C_sf"/>
</dbReference>
<dbReference type="GO" id="GO:0005829">
    <property type="term" value="C:cytosol"/>
    <property type="evidence" value="ECO:0007669"/>
    <property type="project" value="UniProtKB-SubCell"/>
</dbReference>
<dbReference type="GO" id="GO:0005634">
    <property type="term" value="C:nucleus"/>
    <property type="evidence" value="ECO:0007669"/>
    <property type="project" value="UniProtKB-SubCell"/>
</dbReference>
<keyword evidence="11" id="KW-1185">Reference proteome</keyword>
<dbReference type="Pfam" id="PF18569">
    <property type="entry name" value="Thioredoxin_16"/>
    <property type="match status" value="1"/>
</dbReference>